<dbReference type="STRING" id="113226.A0A139IA78"/>
<dbReference type="GO" id="GO:0005524">
    <property type="term" value="F:ATP binding"/>
    <property type="evidence" value="ECO:0007669"/>
    <property type="project" value="UniProtKB-KW"/>
</dbReference>
<evidence type="ECO:0000259" key="14">
    <source>
        <dbReference type="Pfam" id="PF02463"/>
    </source>
</evidence>
<feature type="domain" description="RecF/RecN/SMC N-terminal" evidence="14">
    <location>
        <begin position="130"/>
        <end position="1138"/>
    </location>
</feature>
<dbReference type="InterPro" id="IPR003395">
    <property type="entry name" value="RecF/RecN/SMC_N"/>
</dbReference>
<dbReference type="OrthoDB" id="10072614at2759"/>
<dbReference type="EMBL" id="LFZO01000187">
    <property type="protein sequence ID" value="KXT11647.1"/>
    <property type="molecule type" value="Genomic_DNA"/>
</dbReference>
<dbReference type="GO" id="GO:0003697">
    <property type="term" value="F:single-stranded DNA binding"/>
    <property type="evidence" value="ECO:0007669"/>
    <property type="project" value="TreeGrafter"/>
</dbReference>
<evidence type="ECO:0000256" key="11">
    <source>
        <dbReference type="ARBA" id="ARBA00023242"/>
    </source>
</evidence>
<evidence type="ECO:0000256" key="10">
    <source>
        <dbReference type="ARBA" id="ARBA00023204"/>
    </source>
</evidence>
<reference evidence="15 16" key="1">
    <citation type="submission" date="2015-07" db="EMBL/GenBank/DDBJ databases">
        <title>Comparative genomics of the Sigatoka disease complex on banana suggests a link between parallel evolutionary changes in Pseudocercospora fijiensis and Pseudocercospora eumusae and increased virulence on the banana host.</title>
        <authorList>
            <person name="Chang T.-C."/>
            <person name="Salvucci A."/>
            <person name="Crous P.W."/>
            <person name="Stergiopoulos I."/>
        </authorList>
    </citation>
    <scope>NUCLEOTIDE SEQUENCE [LARGE SCALE GENOMIC DNA]</scope>
    <source>
        <strain evidence="15 16">CBS 116634</strain>
    </source>
</reference>
<gene>
    <name evidence="15" type="ORF">AC579_7037</name>
</gene>
<feature type="compositionally biased region" description="Basic and acidic residues" evidence="13">
    <location>
        <begin position="79"/>
        <end position="93"/>
    </location>
</feature>
<feature type="coiled-coil region" evidence="12">
    <location>
        <begin position="296"/>
        <end position="344"/>
    </location>
</feature>
<dbReference type="GO" id="GO:0035861">
    <property type="term" value="C:site of double-strand break"/>
    <property type="evidence" value="ECO:0007669"/>
    <property type="project" value="TreeGrafter"/>
</dbReference>
<dbReference type="GO" id="GO:0003684">
    <property type="term" value="F:damaged DNA binding"/>
    <property type="evidence" value="ECO:0007669"/>
    <property type="project" value="TreeGrafter"/>
</dbReference>
<keyword evidence="5" id="KW-0547">Nucleotide-binding</keyword>
<dbReference type="SUPFAM" id="SSF52540">
    <property type="entry name" value="P-loop containing nucleoside triphosphate hydrolases"/>
    <property type="match status" value="1"/>
</dbReference>
<proteinExistence type="inferred from homology"/>
<keyword evidence="16" id="KW-1185">Reference proteome</keyword>
<evidence type="ECO:0000256" key="9">
    <source>
        <dbReference type="ARBA" id="ARBA00023172"/>
    </source>
</evidence>
<evidence type="ECO:0000256" key="1">
    <source>
        <dbReference type="ARBA" id="ARBA00004123"/>
    </source>
</evidence>
<comment type="caution">
    <text evidence="15">The sequence shown here is derived from an EMBL/GenBank/DDBJ whole genome shotgun (WGS) entry which is preliminary data.</text>
</comment>
<dbReference type="Gene3D" id="3.40.50.300">
    <property type="entry name" value="P-loop containing nucleotide triphosphate hydrolases"/>
    <property type="match status" value="2"/>
</dbReference>
<evidence type="ECO:0000256" key="7">
    <source>
        <dbReference type="ARBA" id="ARBA00022840"/>
    </source>
</evidence>
<sequence length="1173" mass="133685">MASRKRVRDIHDVDGESDVEIEIESASSSFRMNNNHTKRTRVAVAQASRASFNSDADDDHFLNSDTNDINIDSDSDPEPANHPDIDYSLRQDSSDDDCEEDGIDELKVTQIVHRQYKERRDNIAADHGVVEEIYCTNFMCHAKLRITLGPLINFIIGHNGSGKSAVLTALQICLGTKASDTSRGKGLKALIKEGTDKATVGVTIKNHGESAYKPELYGRSITVERHFTHTNSGFKLKSAAGTTISTKKSDLDDMLDYFSLQMDNPINVLTQDRARAFLSNSTPTEKYKFFIKGTQLEILNGDYKMIEENLDNTSAKMRQKEEDIHVLKRNFEEAERKKKRSDNTRMMYARIKEVQREWAWSQIEAEEQELERRAQAVAKGRDDLTEAEGAAEEATAALEAQEGAVDGQKRAIEEHKRSLQPLEESYNAAKEKWDSNRKALVDNKAEERRIQEDFKKAKRDIAQVAQEIRIEQERLSGEHGEAHAQRLRDLDQLKQLVIDAKQAHQDHEDRRPAIEAAVVAAKQRWMEAKDPVEGARAEHDRLRKELDNLQRDQGQKWGAYPRNSEKLCQAIDRETRWRKKPIGPIGMHIAITKPQWSSIVERICGKTLGAFVVTCKYDRDILDQIANRVGATDMTVFITTDVHINVDEPDPAVDTVMRILNIEDEAISNTLVINHSIEQTVLFEDLDEGRDFMFGTGQRPRHVRATITLHPHNRSAGQRWDYDPYGGEKVGPVAPWQGRGRMNVDKQEEIRLASERAQDAGRKRGQVEQHAQQMQNEHTKAGQAVVAHTRESRRLKEAYQRADDNVDAKQAEIDANQPKDGRLQELQRQEEEHNQEKEAAENSMQDAAAQNAELNANARVFKDELDAAEDEKLKAEVLIDRAEMKLSDLDDARKAALLRKNETYDIIDVRKHELAELEEAVQEAKNRIETWIPEAQKVSPERVPVNSTPAALEALFHTLQADYEKEQATQPGTAEQIAEQWKKAAEDFKRAKKDHRTMQNVVQLLTKTLAERQRRWGLFRGHISMRTRINFNYLLTERSFRGRLNFKHTDKTLDLSVEPDMTKQSDTGRQTKTLSGGEKSFVTICLLLSIWEAMGSPIRCLDEFDVFMDSVNRSQSMKLMIQTARRSVGRQFILITPQAMGNVEIHDDVTIHKMRDPERNREPGQQALDFGQP</sequence>
<keyword evidence="10" id="KW-0234">DNA repair</keyword>
<keyword evidence="9" id="KW-0233">DNA recombination</keyword>
<evidence type="ECO:0000256" key="12">
    <source>
        <dbReference type="SAM" id="Coils"/>
    </source>
</evidence>
<dbReference type="PANTHER" id="PTHR19306:SF6">
    <property type="entry name" value="STRUCTURAL MAINTENANCE OF CHROMOSOMES PROTEIN 6"/>
    <property type="match status" value="1"/>
</dbReference>
<evidence type="ECO:0000256" key="6">
    <source>
        <dbReference type="ARBA" id="ARBA00022763"/>
    </source>
</evidence>
<dbReference type="AlphaFoldDB" id="A0A139IA78"/>
<feature type="region of interest" description="Disordered" evidence="13">
    <location>
        <begin position="756"/>
        <end position="847"/>
    </location>
</feature>
<name>A0A139IA78_9PEZI</name>
<feature type="compositionally biased region" description="Basic and acidic residues" evidence="13">
    <location>
        <begin position="788"/>
        <end position="840"/>
    </location>
</feature>
<evidence type="ECO:0000256" key="13">
    <source>
        <dbReference type="SAM" id="MobiDB-lite"/>
    </source>
</evidence>
<dbReference type="InterPro" id="IPR027417">
    <property type="entry name" value="P-loop_NTPase"/>
</dbReference>
<keyword evidence="4" id="KW-0158">Chromosome</keyword>
<comment type="subcellular location">
    <subcellularLocation>
        <location evidence="2">Chromosome</location>
    </subcellularLocation>
    <subcellularLocation>
        <location evidence="1">Nucleus</location>
    </subcellularLocation>
</comment>
<dbReference type="GO" id="GO:0000724">
    <property type="term" value="P:double-strand break repair via homologous recombination"/>
    <property type="evidence" value="ECO:0007669"/>
    <property type="project" value="TreeGrafter"/>
</dbReference>
<keyword evidence="7" id="KW-0067">ATP-binding</keyword>
<feature type="region of interest" description="Disordered" evidence="13">
    <location>
        <begin position="49"/>
        <end position="96"/>
    </location>
</feature>
<evidence type="ECO:0000256" key="5">
    <source>
        <dbReference type="ARBA" id="ARBA00022741"/>
    </source>
</evidence>
<keyword evidence="8 12" id="KW-0175">Coiled coil</keyword>
<evidence type="ECO:0000256" key="3">
    <source>
        <dbReference type="ARBA" id="ARBA00006793"/>
    </source>
</evidence>
<dbReference type="Proteomes" id="UP000073492">
    <property type="component" value="Unassembled WGS sequence"/>
</dbReference>
<accession>A0A139IA78</accession>
<feature type="compositionally biased region" description="Basic and acidic residues" evidence="13">
    <location>
        <begin position="756"/>
        <end position="767"/>
    </location>
</feature>
<dbReference type="Pfam" id="PF02463">
    <property type="entry name" value="SMC_N"/>
    <property type="match status" value="1"/>
</dbReference>
<feature type="coiled-coil region" evidence="12">
    <location>
        <begin position="384"/>
        <end position="552"/>
    </location>
</feature>
<dbReference type="PANTHER" id="PTHR19306">
    <property type="entry name" value="STRUCTURAL MAINTENANCE OF CHROMOSOMES 5,6 SMC5, SMC6"/>
    <property type="match status" value="1"/>
</dbReference>
<evidence type="ECO:0000313" key="16">
    <source>
        <dbReference type="Proteomes" id="UP000073492"/>
    </source>
</evidence>
<evidence type="ECO:0000313" key="15">
    <source>
        <dbReference type="EMBL" id="KXT11647.1"/>
    </source>
</evidence>
<dbReference type="GO" id="GO:0005634">
    <property type="term" value="C:nucleus"/>
    <property type="evidence" value="ECO:0007669"/>
    <property type="project" value="UniProtKB-SubCell"/>
</dbReference>
<organism evidence="15 16">
    <name type="scientific">Pseudocercospora musae</name>
    <dbReference type="NCBI Taxonomy" id="113226"/>
    <lineage>
        <taxon>Eukaryota</taxon>
        <taxon>Fungi</taxon>
        <taxon>Dikarya</taxon>
        <taxon>Ascomycota</taxon>
        <taxon>Pezizomycotina</taxon>
        <taxon>Dothideomycetes</taxon>
        <taxon>Dothideomycetidae</taxon>
        <taxon>Mycosphaerellales</taxon>
        <taxon>Mycosphaerellaceae</taxon>
        <taxon>Pseudocercospora</taxon>
    </lineage>
</organism>
<protein>
    <recommendedName>
        <fullName evidence="14">RecF/RecN/SMC N-terminal domain-containing protein</fullName>
    </recommendedName>
</protein>
<evidence type="ECO:0000256" key="2">
    <source>
        <dbReference type="ARBA" id="ARBA00004286"/>
    </source>
</evidence>
<keyword evidence="11" id="KW-0539">Nucleus</keyword>
<dbReference type="GO" id="GO:0030915">
    <property type="term" value="C:Smc5-Smc6 complex"/>
    <property type="evidence" value="ECO:0007669"/>
    <property type="project" value="TreeGrafter"/>
</dbReference>
<keyword evidence="6" id="KW-0227">DNA damage</keyword>
<evidence type="ECO:0000256" key="8">
    <source>
        <dbReference type="ARBA" id="ARBA00023054"/>
    </source>
</evidence>
<evidence type="ECO:0000256" key="4">
    <source>
        <dbReference type="ARBA" id="ARBA00022454"/>
    </source>
</evidence>
<comment type="similarity">
    <text evidence="3">Belongs to the SMC family. SMC6 subfamily.</text>
</comment>